<protein>
    <recommendedName>
        <fullName evidence="5">Gas1-like protein</fullName>
    </recommendedName>
</protein>
<evidence type="ECO:0000256" key="1">
    <source>
        <dbReference type="SAM" id="MobiDB-lite"/>
    </source>
</evidence>
<gene>
    <name evidence="3" type="ORF">QQS21_005858</name>
</gene>
<comment type="caution">
    <text evidence="3">The sequence shown here is derived from an EMBL/GenBank/DDBJ whole genome shotgun (WGS) entry which is preliminary data.</text>
</comment>
<sequence>MYGLGVGFLLICCASGHAVILKAQGLQNSATGSALGISKDVLRNCKGIAACQTDSCIIRDAEIKANIVNKCGRTQIGGGIDIAALTEDAISQKTVTSVQRGSTLELTIHSINPDGAGPFVCDLDQGSNTGIISHNLTIANNVPGANGLAQGIKNQDFVMTVSMPKDLNCVGASSGNVCTVRCRNTAVAGPFGGCVPVMQVDKDQTVNTPGSIKTAEAVDSINSQVKNTQINSKAALKAQQEGTLPQPVDSQQPVNSQQPGNSPANGGALPEPVNSQQPGNLPASGGALPQPVNSQPTGNLPANGGTNLEPVDSQPPGNLPASGGNLPEPVNSQPPGNLPAKGGNPQKGANSPGKGANSPGKGANSPGKGANAPVKGQDGSGRNRRRGD</sequence>
<dbReference type="PANTHER" id="PTHR34618">
    <property type="entry name" value="SURFACE PROTEIN MAS1, PUTATIVE-RELATED"/>
    <property type="match status" value="1"/>
</dbReference>
<dbReference type="Pfam" id="PF11327">
    <property type="entry name" value="Egh16-like"/>
    <property type="match status" value="1"/>
</dbReference>
<dbReference type="AlphaFoldDB" id="A0AAJ0CRN4"/>
<dbReference type="InterPro" id="IPR021476">
    <property type="entry name" value="Egh16-like"/>
</dbReference>
<feature type="compositionally biased region" description="Polar residues" evidence="1">
    <location>
        <begin position="240"/>
        <end position="264"/>
    </location>
</feature>
<keyword evidence="4" id="KW-1185">Reference proteome</keyword>
<dbReference type="Proteomes" id="UP001251528">
    <property type="component" value="Unassembled WGS sequence"/>
</dbReference>
<evidence type="ECO:0000256" key="2">
    <source>
        <dbReference type="SAM" id="SignalP"/>
    </source>
</evidence>
<reference evidence="3" key="1">
    <citation type="submission" date="2023-06" db="EMBL/GenBank/DDBJ databases">
        <title>Conoideocrella luteorostrata (Hypocreales: Clavicipitaceae), a potential biocontrol fungus for elongate hemlock scale in United States Christmas tree production areas.</title>
        <authorList>
            <person name="Barrett H."/>
            <person name="Lovett B."/>
            <person name="Macias A.M."/>
            <person name="Stajich J.E."/>
            <person name="Kasson M.T."/>
        </authorList>
    </citation>
    <scope>NUCLEOTIDE SEQUENCE</scope>
    <source>
        <strain evidence="3">ARSEF 14590</strain>
    </source>
</reference>
<feature type="compositionally biased region" description="Polar residues" evidence="1">
    <location>
        <begin position="291"/>
        <end position="306"/>
    </location>
</feature>
<accession>A0AAJ0CRN4</accession>
<feature type="region of interest" description="Disordered" evidence="1">
    <location>
        <begin position="235"/>
        <end position="388"/>
    </location>
</feature>
<evidence type="ECO:0000313" key="3">
    <source>
        <dbReference type="EMBL" id="KAK2598021.1"/>
    </source>
</evidence>
<organism evidence="3 4">
    <name type="scientific">Conoideocrella luteorostrata</name>
    <dbReference type="NCBI Taxonomy" id="1105319"/>
    <lineage>
        <taxon>Eukaryota</taxon>
        <taxon>Fungi</taxon>
        <taxon>Dikarya</taxon>
        <taxon>Ascomycota</taxon>
        <taxon>Pezizomycotina</taxon>
        <taxon>Sordariomycetes</taxon>
        <taxon>Hypocreomycetidae</taxon>
        <taxon>Hypocreales</taxon>
        <taxon>Clavicipitaceae</taxon>
        <taxon>Conoideocrella</taxon>
    </lineage>
</organism>
<keyword evidence="2" id="KW-0732">Signal</keyword>
<evidence type="ECO:0008006" key="5">
    <source>
        <dbReference type="Google" id="ProtNLM"/>
    </source>
</evidence>
<feature type="chain" id="PRO_5042603495" description="Gas1-like protein" evidence="2">
    <location>
        <begin position="19"/>
        <end position="388"/>
    </location>
</feature>
<dbReference type="EMBL" id="JASWJB010000102">
    <property type="protein sequence ID" value="KAK2598021.1"/>
    <property type="molecule type" value="Genomic_DNA"/>
</dbReference>
<feature type="signal peptide" evidence="2">
    <location>
        <begin position="1"/>
        <end position="18"/>
    </location>
</feature>
<name>A0AAJ0CRN4_9HYPO</name>
<evidence type="ECO:0000313" key="4">
    <source>
        <dbReference type="Proteomes" id="UP001251528"/>
    </source>
</evidence>
<dbReference type="PANTHER" id="PTHR34618:SF3">
    <property type="entry name" value="GEGH 16 PROTEIN"/>
    <property type="match status" value="1"/>
</dbReference>
<proteinExistence type="predicted"/>